<sequence>MNKNLIKLVSIFIIAACIIGRYNKVYHIKNNTNDIQKAIEDFRNRGLPKKDFDCEVINTKDIDDKKIVLYKDNKSLGYGELKKGINNKYKVETTGASSNEFIDEIIETSNGKYILVVGEKHNTNLKRILINYTDKKYNIDIPNEEFYIAYTKANKDIDMYYKCDYTKFFNDKNEDITDEILRIGNKKNKLKR</sequence>
<dbReference type="AlphaFoldDB" id="A0AA89CRP3"/>
<organism evidence="1 2">
    <name type="scientific">Clostridium novyi A str. 4570</name>
    <dbReference type="NCBI Taxonomy" id="1444290"/>
    <lineage>
        <taxon>Bacteria</taxon>
        <taxon>Bacillati</taxon>
        <taxon>Bacillota</taxon>
        <taxon>Clostridia</taxon>
        <taxon>Eubacteriales</taxon>
        <taxon>Clostridiaceae</taxon>
        <taxon>Clostridium</taxon>
    </lineage>
</organism>
<reference evidence="1 2" key="1">
    <citation type="submission" date="2014-01" db="EMBL/GenBank/DDBJ databases">
        <title>Plasmidome dynamics in the species complex Clostridium novyi sensu lato converts strains of independent lineages into distinctly different pathogens.</title>
        <authorList>
            <person name="Skarin H."/>
            <person name="Segerman B."/>
        </authorList>
    </citation>
    <scope>NUCLEOTIDE SEQUENCE [LARGE SCALE GENOMIC DNA]</scope>
    <source>
        <strain evidence="1 2">4570</strain>
    </source>
</reference>
<name>A0AA89CRP3_CLONO</name>
<protein>
    <submittedName>
        <fullName evidence="1">Uncharacterized protein</fullName>
    </submittedName>
</protein>
<dbReference type="Proteomes" id="UP000030016">
    <property type="component" value="Unassembled WGS sequence"/>
</dbReference>
<evidence type="ECO:0000313" key="2">
    <source>
        <dbReference type="Proteomes" id="UP000030016"/>
    </source>
</evidence>
<gene>
    <name evidence="1" type="ORF">Z969_06935</name>
</gene>
<proteinExistence type="predicted"/>
<evidence type="ECO:0000313" key="1">
    <source>
        <dbReference type="EMBL" id="KGN02160.1"/>
    </source>
</evidence>
<dbReference type="RefSeq" id="WP_039249839.1">
    <property type="nucleotide sequence ID" value="NZ_JDRX01000013.1"/>
</dbReference>
<accession>A0AA89CRP3</accession>
<comment type="caution">
    <text evidence="1">The sequence shown here is derived from an EMBL/GenBank/DDBJ whole genome shotgun (WGS) entry which is preliminary data.</text>
</comment>
<dbReference type="EMBL" id="JDRX01000013">
    <property type="protein sequence ID" value="KGN02160.1"/>
    <property type="molecule type" value="Genomic_DNA"/>
</dbReference>